<organism evidence="2">
    <name type="scientific">Rhizophora mucronata</name>
    <name type="common">Asiatic mangrove</name>
    <dbReference type="NCBI Taxonomy" id="61149"/>
    <lineage>
        <taxon>Eukaryota</taxon>
        <taxon>Viridiplantae</taxon>
        <taxon>Streptophyta</taxon>
        <taxon>Embryophyta</taxon>
        <taxon>Tracheophyta</taxon>
        <taxon>Spermatophyta</taxon>
        <taxon>Magnoliopsida</taxon>
        <taxon>eudicotyledons</taxon>
        <taxon>Gunneridae</taxon>
        <taxon>Pentapetalae</taxon>
        <taxon>rosids</taxon>
        <taxon>fabids</taxon>
        <taxon>Malpighiales</taxon>
        <taxon>Rhizophoraceae</taxon>
        <taxon>Rhizophora</taxon>
    </lineage>
</organism>
<evidence type="ECO:0000256" key="1">
    <source>
        <dbReference type="SAM" id="Phobius"/>
    </source>
</evidence>
<feature type="transmembrane region" description="Helical" evidence="1">
    <location>
        <begin position="29"/>
        <end position="48"/>
    </location>
</feature>
<name>A0A2P2MQZ0_RHIMU</name>
<keyword evidence="1" id="KW-1133">Transmembrane helix</keyword>
<protein>
    <submittedName>
        <fullName evidence="2">Uncharacterized protein</fullName>
    </submittedName>
</protein>
<sequence>MPFALSPLLFALSIYLFVCFFFCVFNSDFLLCTTLFSLFDFFLHFFLVPLNSSEGVSKIV</sequence>
<proteinExistence type="predicted"/>
<accession>A0A2P2MQZ0</accession>
<dbReference type="EMBL" id="GGEC01052157">
    <property type="protein sequence ID" value="MBX32641.1"/>
    <property type="molecule type" value="Transcribed_RNA"/>
</dbReference>
<feature type="transmembrane region" description="Helical" evidence="1">
    <location>
        <begin position="6"/>
        <end position="24"/>
    </location>
</feature>
<reference evidence="2" key="1">
    <citation type="submission" date="2018-02" db="EMBL/GenBank/DDBJ databases">
        <title>Rhizophora mucronata_Transcriptome.</title>
        <authorList>
            <person name="Meera S.P."/>
            <person name="Sreeshan A."/>
            <person name="Augustine A."/>
        </authorList>
    </citation>
    <scope>NUCLEOTIDE SEQUENCE</scope>
    <source>
        <tissue evidence="2">Leaf</tissue>
    </source>
</reference>
<keyword evidence="1" id="KW-0472">Membrane</keyword>
<evidence type="ECO:0000313" key="2">
    <source>
        <dbReference type="EMBL" id="MBX32641.1"/>
    </source>
</evidence>
<dbReference type="AlphaFoldDB" id="A0A2P2MQZ0"/>
<keyword evidence="1" id="KW-0812">Transmembrane</keyword>